<reference evidence="1" key="1">
    <citation type="submission" date="2023-11" db="EMBL/GenBank/DDBJ databases">
        <title>Gracilibacillus pellucida a moderately halophilic bacterium isolated from saline soil in Xinjiang province.</title>
        <authorList>
            <person name="Zhang Z."/>
            <person name="Tan F."/>
            <person name="Wang Y."/>
            <person name="Xia M."/>
        </authorList>
    </citation>
    <scope>NUCLEOTIDE SEQUENCE</scope>
    <source>
        <strain evidence="1">S3-1-1</strain>
    </source>
</reference>
<protein>
    <submittedName>
        <fullName evidence="1">MerR family transcriptional regulator</fullName>
    </submittedName>
</protein>
<evidence type="ECO:0000313" key="1">
    <source>
        <dbReference type="EMBL" id="MDX8044516.1"/>
    </source>
</evidence>
<accession>A0ACC6M0Q7</accession>
<organism evidence="1 2">
    <name type="scientific">Gracilibacillus pellucidus</name>
    <dbReference type="NCBI Taxonomy" id="3095368"/>
    <lineage>
        <taxon>Bacteria</taxon>
        <taxon>Bacillati</taxon>
        <taxon>Bacillota</taxon>
        <taxon>Bacilli</taxon>
        <taxon>Bacillales</taxon>
        <taxon>Bacillaceae</taxon>
        <taxon>Gracilibacillus</taxon>
    </lineage>
</organism>
<comment type="caution">
    <text evidence="1">The sequence shown here is derived from an EMBL/GenBank/DDBJ whole genome shotgun (WGS) entry which is preliminary data.</text>
</comment>
<evidence type="ECO:0000313" key="2">
    <source>
        <dbReference type="Proteomes" id="UP001277972"/>
    </source>
</evidence>
<dbReference type="EMBL" id="JAWZSR010000001">
    <property type="protein sequence ID" value="MDX8044516.1"/>
    <property type="molecule type" value="Genomic_DNA"/>
</dbReference>
<sequence length="276" mass="32813">MTENNTKYFTTGEFAKLCKVNKQTLFYYDQIGILSPIRKNEKGYRYYSFHQLELFAVIALLKDLGMSLDEIKQYTQNKSPEKMLKIMYEQQEKILEERRRLEMKVNMIEGQIQSLNEATKLDFQQIRVERLPKQTLYLSNNIENASDQEFVEAFHNFLVELSDAYLDTGYPIGTITSRENALKGDFTNYSYLYNKQLEPKIDHSFFQTVDGDFLVGYHIGEYQHVGQTYQKLLQEMDRRHLEIGEYILEEYVYEAAVKNREEEYVLKIMIHVENKE</sequence>
<gene>
    <name evidence="1" type="ORF">SH601_00825</name>
</gene>
<name>A0ACC6M0Q7_9BACI</name>
<keyword evidence="2" id="KW-1185">Reference proteome</keyword>
<dbReference type="Proteomes" id="UP001277972">
    <property type="component" value="Unassembled WGS sequence"/>
</dbReference>
<proteinExistence type="predicted"/>